<dbReference type="KEGG" id="mnt:21391911"/>
<dbReference type="PANTHER" id="PTHR33222:SF2">
    <property type="entry name" value="PROTEIN CURVATURE THYLAKOID 1D, CHLOROPLASTIC"/>
    <property type="match status" value="1"/>
</dbReference>
<gene>
    <name evidence="6" type="ORF">L484_008547</name>
</gene>
<comment type="subcellular location">
    <subcellularLocation>
        <location evidence="1">Membrane</location>
        <topology evidence="1">Multi-pass membrane protein</topology>
    </subcellularLocation>
</comment>
<keyword evidence="7" id="KW-1185">Reference proteome</keyword>
<feature type="coiled-coil region" evidence="2">
    <location>
        <begin position="204"/>
        <end position="231"/>
    </location>
</feature>
<dbReference type="InterPro" id="IPR033344">
    <property type="entry name" value="CURT1"/>
</dbReference>
<keyword evidence="4" id="KW-0812">Transmembrane</keyword>
<evidence type="ECO:0000256" key="3">
    <source>
        <dbReference type="SAM" id="MobiDB-lite"/>
    </source>
</evidence>
<evidence type="ECO:0000256" key="1">
    <source>
        <dbReference type="ARBA" id="ARBA00004141"/>
    </source>
</evidence>
<reference evidence="7" key="1">
    <citation type="submission" date="2013-01" db="EMBL/GenBank/DDBJ databases">
        <title>Draft Genome Sequence of a Mulberry Tree, Morus notabilis C.K. Schneid.</title>
        <authorList>
            <person name="He N."/>
            <person name="Zhao S."/>
        </authorList>
    </citation>
    <scope>NUCLEOTIDE SEQUENCE</scope>
</reference>
<dbReference type="AlphaFoldDB" id="W9SKX7"/>
<evidence type="ECO:0000313" key="7">
    <source>
        <dbReference type="Proteomes" id="UP000030645"/>
    </source>
</evidence>
<dbReference type="Proteomes" id="UP000030645">
    <property type="component" value="Unassembled WGS sequence"/>
</dbReference>
<proteinExistence type="predicted"/>
<protein>
    <recommendedName>
        <fullName evidence="5">Cyanobacterial aminoacyl-tRNA synthetase CAAD domain-containing protein</fullName>
    </recommendedName>
</protein>
<keyword evidence="4" id="KW-1133">Transmembrane helix</keyword>
<accession>W9SKX7</accession>
<evidence type="ECO:0000256" key="4">
    <source>
        <dbReference type="SAM" id="Phobius"/>
    </source>
</evidence>
<sequence length="231" mass="25776">MELCTSQSMSKLPIPNHHPSRLLISNPNHLHCKSSLNPLRRNSLFSPAARGLHYRLIYSPKCLPRATSEETSSGSNKYTSEASSEETLGGANQYTSEKRDSVITFEDFPPVEKKVDNDILTTEVTQEKTEQSPVDEGQSLISEVLDKLNIDSEDTYSILLYGGGASIVLWLASAIVGAIDSIPVIPKFLEIVGLGYTVWFTYRYLIFKKSREELLAKFEELKEEVLGSNDD</sequence>
<dbReference type="GO" id="GO:0009535">
    <property type="term" value="C:chloroplast thylakoid membrane"/>
    <property type="evidence" value="ECO:0007669"/>
    <property type="project" value="TreeGrafter"/>
</dbReference>
<keyword evidence="2" id="KW-0175">Coiled coil</keyword>
<dbReference type="OrthoDB" id="2014299at2759"/>
<evidence type="ECO:0000259" key="5">
    <source>
        <dbReference type="Pfam" id="PF14159"/>
    </source>
</evidence>
<feature type="domain" description="Cyanobacterial aminoacyl-tRNA synthetase CAAD" evidence="5">
    <location>
        <begin position="151"/>
        <end position="227"/>
    </location>
</feature>
<feature type="compositionally biased region" description="Polar residues" evidence="3">
    <location>
        <begin position="69"/>
        <end position="93"/>
    </location>
</feature>
<feature type="region of interest" description="Disordered" evidence="3">
    <location>
        <begin position="65"/>
        <end position="93"/>
    </location>
</feature>
<feature type="transmembrane region" description="Helical" evidence="4">
    <location>
        <begin position="158"/>
        <end position="179"/>
    </location>
</feature>
<feature type="transmembrane region" description="Helical" evidence="4">
    <location>
        <begin position="185"/>
        <end position="205"/>
    </location>
</feature>
<dbReference type="InterPro" id="IPR025564">
    <property type="entry name" value="CAAD_dom"/>
</dbReference>
<dbReference type="STRING" id="981085.W9SKX7"/>
<keyword evidence="4" id="KW-0472">Membrane</keyword>
<dbReference type="eggNOG" id="ENOG502S1WK">
    <property type="taxonomic scope" value="Eukaryota"/>
</dbReference>
<organism evidence="6 7">
    <name type="scientific">Morus notabilis</name>
    <dbReference type="NCBI Taxonomy" id="981085"/>
    <lineage>
        <taxon>Eukaryota</taxon>
        <taxon>Viridiplantae</taxon>
        <taxon>Streptophyta</taxon>
        <taxon>Embryophyta</taxon>
        <taxon>Tracheophyta</taxon>
        <taxon>Spermatophyta</taxon>
        <taxon>Magnoliopsida</taxon>
        <taxon>eudicotyledons</taxon>
        <taxon>Gunneridae</taxon>
        <taxon>Pentapetalae</taxon>
        <taxon>rosids</taxon>
        <taxon>fabids</taxon>
        <taxon>Rosales</taxon>
        <taxon>Moraceae</taxon>
        <taxon>Moreae</taxon>
        <taxon>Morus</taxon>
    </lineage>
</organism>
<dbReference type="Pfam" id="PF14159">
    <property type="entry name" value="CAAD"/>
    <property type="match status" value="1"/>
</dbReference>
<evidence type="ECO:0000313" key="6">
    <source>
        <dbReference type="EMBL" id="EXC14628.1"/>
    </source>
</evidence>
<dbReference type="PANTHER" id="PTHR33222">
    <property type="match status" value="1"/>
</dbReference>
<dbReference type="EMBL" id="KE345767">
    <property type="protein sequence ID" value="EXC14628.1"/>
    <property type="molecule type" value="Genomic_DNA"/>
</dbReference>
<evidence type="ECO:0000256" key="2">
    <source>
        <dbReference type="SAM" id="Coils"/>
    </source>
</evidence>
<name>W9SKX7_9ROSA</name>